<dbReference type="RefSeq" id="WP_075015348.1">
    <property type="nucleotide sequence ID" value="NZ_FOWE01000011.1"/>
</dbReference>
<feature type="region of interest" description="Disordered" evidence="1">
    <location>
        <begin position="108"/>
        <end position="148"/>
    </location>
</feature>
<dbReference type="Gene3D" id="3.30.160.20">
    <property type="match status" value="1"/>
</dbReference>
<organism evidence="3 4">
    <name type="scientific">Geodermatophilus obscurus</name>
    <dbReference type="NCBI Taxonomy" id="1861"/>
    <lineage>
        <taxon>Bacteria</taxon>
        <taxon>Bacillati</taxon>
        <taxon>Actinomycetota</taxon>
        <taxon>Actinomycetes</taxon>
        <taxon>Geodermatophilales</taxon>
        <taxon>Geodermatophilaceae</taxon>
        <taxon>Geodermatophilus</taxon>
    </lineage>
</organism>
<proteinExistence type="predicted"/>
<reference evidence="4" key="1">
    <citation type="submission" date="2016-10" db="EMBL/GenBank/DDBJ databases">
        <authorList>
            <person name="Varghese N."/>
            <person name="Submissions S."/>
        </authorList>
    </citation>
    <scope>NUCLEOTIDE SEQUENCE [LARGE SCALE GENOMIC DNA]</scope>
    <source>
        <strain evidence="4">DSM 43161</strain>
    </source>
</reference>
<evidence type="ECO:0000313" key="3">
    <source>
        <dbReference type="EMBL" id="SFO52913.1"/>
    </source>
</evidence>
<evidence type="ECO:0000256" key="1">
    <source>
        <dbReference type="SAM" id="MobiDB-lite"/>
    </source>
</evidence>
<dbReference type="GO" id="GO:0004045">
    <property type="term" value="F:peptidyl-tRNA hydrolase activity"/>
    <property type="evidence" value="ECO:0007669"/>
    <property type="project" value="TreeGrafter"/>
</dbReference>
<feature type="compositionally biased region" description="Basic residues" evidence="1">
    <location>
        <begin position="132"/>
        <end position="148"/>
    </location>
</feature>
<dbReference type="GO" id="GO:0003747">
    <property type="term" value="F:translation release factor activity"/>
    <property type="evidence" value="ECO:0007669"/>
    <property type="project" value="InterPro"/>
</dbReference>
<dbReference type="PANTHER" id="PTHR47814:SF1">
    <property type="entry name" value="PEPTIDYL-TRNA HYDROLASE ARFB"/>
    <property type="match status" value="1"/>
</dbReference>
<gene>
    <name evidence="3" type="ORF">SAMN05660359_04081</name>
</gene>
<dbReference type="NCBIfam" id="NF006718">
    <property type="entry name" value="PRK09256.1"/>
    <property type="match status" value="1"/>
</dbReference>
<protein>
    <submittedName>
        <fullName evidence="3">Ribosome-associated protein</fullName>
    </submittedName>
</protein>
<dbReference type="PANTHER" id="PTHR47814">
    <property type="entry name" value="PEPTIDYL-TRNA HYDROLASE ARFB"/>
    <property type="match status" value="1"/>
</dbReference>
<sequence>MPATDDHASGDLPVTGSFVVPAGALAWRFSRSSGPGGQGVNTADSRVELSVAPLELPGLTDAQRARLQQRLAGRLTDGGVLTVAASEHRQQLRNRQAARERLAAVLRAALAAPPPARRRTKPTRGSQERRIAEKKRRGELKRRRGGWD</sequence>
<keyword evidence="4" id="KW-1185">Reference proteome</keyword>
<accession>A0A1I5HXC7</accession>
<dbReference type="GO" id="GO:0072344">
    <property type="term" value="P:rescue of stalled ribosome"/>
    <property type="evidence" value="ECO:0007669"/>
    <property type="project" value="TreeGrafter"/>
</dbReference>
<dbReference type="Pfam" id="PF00472">
    <property type="entry name" value="RF-1"/>
    <property type="match status" value="1"/>
</dbReference>
<evidence type="ECO:0000313" key="4">
    <source>
        <dbReference type="Proteomes" id="UP000183642"/>
    </source>
</evidence>
<dbReference type="GO" id="GO:0043022">
    <property type="term" value="F:ribosome binding"/>
    <property type="evidence" value="ECO:0007669"/>
    <property type="project" value="TreeGrafter"/>
</dbReference>
<feature type="domain" description="Prokaryotic-type class I peptide chain release factors" evidence="2">
    <location>
        <begin position="20"/>
        <end position="144"/>
    </location>
</feature>
<dbReference type="SUPFAM" id="SSF110916">
    <property type="entry name" value="Peptidyl-tRNA hydrolase domain-like"/>
    <property type="match status" value="1"/>
</dbReference>
<name>A0A1I5HXC7_9ACTN</name>
<dbReference type="Proteomes" id="UP000183642">
    <property type="component" value="Unassembled WGS sequence"/>
</dbReference>
<dbReference type="EMBL" id="FOWE01000011">
    <property type="protein sequence ID" value="SFO52913.1"/>
    <property type="molecule type" value="Genomic_DNA"/>
</dbReference>
<evidence type="ECO:0000259" key="2">
    <source>
        <dbReference type="Pfam" id="PF00472"/>
    </source>
</evidence>
<dbReference type="InterPro" id="IPR000352">
    <property type="entry name" value="Pep_chain_release_fac_I"/>
</dbReference>
<dbReference type="OrthoDB" id="9815709at2"/>
<dbReference type="AlphaFoldDB" id="A0A1I5HXC7"/>